<feature type="domain" description="HPt" evidence="17">
    <location>
        <begin position="413"/>
        <end position="517"/>
    </location>
</feature>
<evidence type="ECO:0000259" key="15">
    <source>
        <dbReference type="PROSITE" id="PS50109"/>
    </source>
</evidence>
<evidence type="ECO:0000256" key="10">
    <source>
        <dbReference type="ARBA" id="ARBA00023012"/>
    </source>
</evidence>
<dbReference type="SUPFAM" id="SSF47226">
    <property type="entry name" value="Histidine-containing phosphotransfer domain, HPT domain"/>
    <property type="match status" value="1"/>
</dbReference>
<dbReference type="InterPro" id="IPR005467">
    <property type="entry name" value="His_kinase_dom"/>
</dbReference>
<protein>
    <recommendedName>
        <fullName evidence="3">histidine kinase</fullName>
        <ecNumber evidence="3">2.7.13.3</ecNumber>
    </recommendedName>
</protein>
<dbReference type="InterPro" id="IPR036890">
    <property type="entry name" value="HATPase_C_sf"/>
</dbReference>
<dbReference type="PROSITE" id="PS50109">
    <property type="entry name" value="HIS_KIN"/>
    <property type="match status" value="1"/>
</dbReference>
<dbReference type="SMART" id="SM00448">
    <property type="entry name" value="REC"/>
    <property type="match status" value="1"/>
</dbReference>
<dbReference type="GO" id="GO:0005886">
    <property type="term" value="C:plasma membrane"/>
    <property type="evidence" value="ECO:0007669"/>
    <property type="project" value="UniProtKB-SubCell"/>
</dbReference>
<feature type="domain" description="Response regulatory" evidence="16">
    <location>
        <begin position="259"/>
        <end position="376"/>
    </location>
</feature>
<evidence type="ECO:0000256" key="2">
    <source>
        <dbReference type="ARBA" id="ARBA00004651"/>
    </source>
</evidence>
<accession>A0A316G5W8</accession>
<dbReference type="Proteomes" id="UP000245708">
    <property type="component" value="Unassembled WGS sequence"/>
</dbReference>
<evidence type="ECO:0000259" key="16">
    <source>
        <dbReference type="PROSITE" id="PS50110"/>
    </source>
</evidence>
<keyword evidence="10" id="KW-0902">Two-component regulatory system</keyword>
<comment type="subcellular location">
    <subcellularLocation>
        <location evidence="2">Cell membrane</location>
        <topology evidence="2">Multi-pass membrane protein</topology>
    </subcellularLocation>
</comment>
<comment type="catalytic activity">
    <reaction evidence="1">
        <text>ATP + protein L-histidine = ADP + protein N-phospho-L-histidine.</text>
        <dbReference type="EC" id="2.7.13.3"/>
    </reaction>
</comment>
<evidence type="ECO:0000313" key="19">
    <source>
        <dbReference type="Proteomes" id="UP000245708"/>
    </source>
</evidence>
<dbReference type="PANTHER" id="PTHR45339">
    <property type="entry name" value="HYBRID SIGNAL TRANSDUCTION HISTIDINE KINASE J"/>
    <property type="match status" value="1"/>
</dbReference>
<dbReference type="SUPFAM" id="SSF55874">
    <property type="entry name" value="ATPase domain of HSP90 chaperone/DNA topoisomerase II/histidine kinase"/>
    <property type="match status" value="1"/>
</dbReference>
<dbReference type="EC" id="2.7.13.3" evidence="3"/>
<keyword evidence="9" id="KW-1133">Transmembrane helix</keyword>
<evidence type="ECO:0000259" key="17">
    <source>
        <dbReference type="PROSITE" id="PS50894"/>
    </source>
</evidence>
<dbReference type="OrthoDB" id="7873557at2"/>
<feature type="modified residue" description="4-aspartylphosphate" evidence="13">
    <location>
        <position position="308"/>
    </location>
</feature>
<evidence type="ECO:0000256" key="6">
    <source>
        <dbReference type="ARBA" id="ARBA00022692"/>
    </source>
</evidence>
<dbReference type="EMBL" id="QGGW01000014">
    <property type="protein sequence ID" value="PWK56294.1"/>
    <property type="molecule type" value="Genomic_DNA"/>
</dbReference>
<feature type="domain" description="Histidine kinase" evidence="15">
    <location>
        <begin position="26"/>
        <end position="239"/>
    </location>
</feature>
<dbReference type="CDD" id="cd00075">
    <property type="entry name" value="HATPase"/>
    <property type="match status" value="1"/>
</dbReference>
<evidence type="ECO:0000256" key="13">
    <source>
        <dbReference type="PROSITE-ProRule" id="PRU00169"/>
    </source>
</evidence>
<evidence type="ECO:0000256" key="7">
    <source>
        <dbReference type="ARBA" id="ARBA00022741"/>
    </source>
</evidence>
<dbReference type="Pfam" id="PF00072">
    <property type="entry name" value="Response_reg"/>
    <property type="match status" value="1"/>
</dbReference>
<dbReference type="PROSITE" id="PS50110">
    <property type="entry name" value="RESPONSE_REGULATORY"/>
    <property type="match status" value="1"/>
</dbReference>
<dbReference type="GO" id="GO:0005524">
    <property type="term" value="F:ATP binding"/>
    <property type="evidence" value="ECO:0007669"/>
    <property type="project" value="UniProtKB-KW"/>
</dbReference>
<keyword evidence="8" id="KW-0067">ATP-binding</keyword>
<dbReference type="InterPro" id="IPR003594">
    <property type="entry name" value="HATPase_dom"/>
</dbReference>
<evidence type="ECO:0000256" key="9">
    <source>
        <dbReference type="ARBA" id="ARBA00022989"/>
    </source>
</evidence>
<dbReference type="InterPro" id="IPR036641">
    <property type="entry name" value="HPT_dom_sf"/>
</dbReference>
<evidence type="ECO:0000256" key="1">
    <source>
        <dbReference type="ARBA" id="ARBA00000085"/>
    </source>
</evidence>
<dbReference type="Pfam" id="PF02518">
    <property type="entry name" value="HATPase_c"/>
    <property type="match status" value="1"/>
</dbReference>
<organism evidence="18 19">
    <name type="scientific">Roseicyclus mahoneyensis</name>
    <dbReference type="NCBI Taxonomy" id="164332"/>
    <lineage>
        <taxon>Bacteria</taxon>
        <taxon>Pseudomonadati</taxon>
        <taxon>Pseudomonadota</taxon>
        <taxon>Alphaproteobacteria</taxon>
        <taxon>Rhodobacterales</taxon>
        <taxon>Roseobacteraceae</taxon>
        <taxon>Roseicyclus</taxon>
    </lineage>
</organism>
<keyword evidence="7" id="KW-0547">Nucleotide-binding</keyword>
<dbReference type="GO" id="GO:0000155">
    <property type="term" value="F:phosphorelay sensor kinase activity"/>
    <property type="evidence" value="ECO:0007669"/>
    <property type="project" value="UniProtKB-ARBA"/>
</dbReference>
<dbReference type="SMART" id="SM00387">
    <property type="entry name" value="HATPase_c"/>
    <property type="match status" value="1"/>
</dbReference>
<evidence type="ECO:0000256" key="11">
    <source>
        <dbReference type="ARBA" id="ARBA00023136"/>
    </source>
</evidence>
<evidence type="ECO:0000256" key="14">
    <source>
        <dbReference type="SAM" id="MobiDB-lite"/>
    </source>
</evidence>
<dbReference type="SUPFAM" id="SSF52172">
    <property type="entry name" value="CheY-like"/>
    <property type="match status" value="1"/>
</dbReference>
<dbReference type="PROSITE" id="PS50894">
    <property type="entry name" value="HPT"/>
    <property type="match status" value="1"/>
</dbReference>
<evidence type="ECO:0000256" key="12">
    <source>
        <dbReference type="PROSITE-ProRule" id="PRU00110"/>
    </source>
</evidence>
<keyword evidence="6" id="KW-0812">Transmembrane</keyword>
<keyword evidence="11" id="KW-0472">Membrane</keyword>
<dbReference type="InterPro" id="IPR011006">
    <property type="entry name" value="CheY-like_superfamily"/>
</dbReference>
<dbReference type="InterPro" id="IPR008207">
    <property type="entry name" value="Sig_transdc_His_kin_Hpt_dom"/>
</dbReference>
<comment type="caution">
    <text evidence="18">The sequence shown here is derived from an EMBL/GenBank/DDBJ whole genome shotgun (WGS) entry which is preliminary data.</text>
</comment>
<dbReference type="CDD" id="cd17546">
    <property type="entry name" value="REC_hyHK_CKI1_RcsC-like"/>
    <property type="match status" value="1"/>
</dbReference>
<keyword evidence="18" id="KW-0418">Kinase</keyword>
<dbReference type="Gene3D" id="3.40.50.2300">
    <property type="match status" value="1"/>
</dbReference>
<evidence type="ECO:0000256" key="4">
    <source>
        <dbReference type="ARBA" id="ARBA00022475"/>
    </source>
</evidence>
<dbReference type="Gene3D" id="1.20.120.160">
    <property type="entry name" value="HPT domain"/>
    <property type="match status" value="1"/>
</dbReference>
<keyword evidence="19" id="KW-1185">Reference proteome</keyword>
<gene>
    <name evidence="18" type="ORF">C7455_11430</name>
</gene>
<feature type="modified residue" description="Phosphohistidine" evidence="12">
    <location>
        <position position="452"/>
    </location>
</feature>
<reference evidence="18 19" key="1">
    <citation type="submission" date="2018-05" db="EMBL/GenBank/DDBJ databases">
        <title>Genomic Encyclopedia of Type Strains, Phase IV (KMG-IV): sequencing the most valuable type-strain genomes for metagenomic binning, comparative biology and taxonomic classification.</title>
        <authorList>
            <person name="Goeker M."/>
        </authorList>
    </citation>
    <scope>NUCLEOTIDE SEQUENCE [LARGE SCALE GENOMIC DNA]</scope>
    <source>
        <strain evidence="18 19">DSM 16097</strain>
    </source>
</reference>
<keyword evidence="18" id="KW-0808">Transferase</keyword>
<dbReference type="RefSeq" id="WP_109670791.1">
    <property type="nucleotide sequence ID" value="NZ_QGGW01000014.1"/>
</dbReference>
<dbReference type="InterPro" id="IPR004358">
    <property type="entry name" value="Sig_transdc_His_kin-like_C"/>
</dbReference>
<keyword evidence="5 13" id="KW-0597">Phosphoprotein</keyword>
<keyword evidence="4" id="KW-1003">Cell membrane</keyword>
<dbReference type="InterPro" id="IPR001789">
    <property type="entry name" value="Sig_transdc_resp-reg_receiver"/>
</dbReference>
<feature type="region of interest" description="Disordered" evidence="14">
    <location>
        <begin position="1"/>
        <end position="21"/>
    </location>
</feature>
<proteinExistence type="predicted"/>
<evidence type="ECO:0000256" key="5">
    <source>
        <dbReference type="ARBA" id="ARBA00022553"/>
    </source>
</evidence>
<dbReference type="Gene3D" id="3.30.565.10">
    <property type="entry name" value="Histidine kinase-like ATPase, C-terminal domain"/>
    <property type="match status" value="1"/>
</dbReference>
<evidence type="ECO:0000256" key="3">
    <source>
        <dbReference type="ARBA" id="ARBA00012438"/>
    </source>
</evidence>
<dbReference type="PANTHER" id="PTHR45339:SF1">
    <property type="entry name" value="HYBRID SIGNAL TRANSDUCTION HISTIDINE KINASE J"/>
    <property type="match status" value="1"/>
</dbReference>
<evidence type="ECO:0000256" key="8">
    <source>
        <dbReference type="ARBA" id="ARBA00022840"/>
    </source>
</evidence>
<evidence type="ECO:0000313" key="18">
    <source>
        <dbReference type="EMBL" id="PWK56294.1"/>
    </source>
</evidence>
<name>A0A316G5W8_9RHOB</name>
<dbReference type="PRINTS" id="PR00344">
    <property type="entry name" value="BCTRLSENSOR"/>
</dbReference>
<dbReference type="AlphaFoldDB" id="A0A316G5W8"/>
<sequence>MSTDDTGGRAPADGPRKGLPDQTLQLFSHDIRSAMSDVIGGLRLVDRSRLSPEAQIQIDRVQAAADTLAALVDGALMAAAGETLIQQDATSVALSDWLAAINGRWSGRAFAASGCFALHRHDPLPRLLRVSQVTLDRIVGNLISNALGHAEGGAVTLRLAAAQGQGLVLTVADGGPGYPPDVLDRIDLVAGPAPMDSRTGSGLGLRIVADLTRAIGGSLHLSNPSTGGAQAVLHLPEGLLDWAPAPSVPDAAPDLSGLRVLVAEDNLTNQTILRQILGGMSADAVFVADGVAALEVLDRQGFDIALIDIEMPRLSGLEVMQAVRARSDAVAFLPMVALTAYVLRDNREAIYAAGADGIIGKPISSAAEFGRAVLRYAGRPAGLPEPEDVLAGDASLGRKMDQARFEALLEVAGPDGAVELLERLHEDLSTVRAALDVAVARGDIPEIRAQTHILIALSGAVGAERLYRLVEVLNIAAKRRRSGDLAALYKPCRVELDDLLRHVEHYAAGIGLSLPPA</sequence>